<evidence type="ECO:0000313" key="2">
    <source>
        <dbReference type="EMBL" id="KPM44426.1"/>
    </source>
</evidence>
<keyword evidence="3" id="KW-1185">Reference proteome</keyword>
<dbReference type="STRING" id="78410.A0A0P7BX33"/>
<organism evidence="2 3">
    <name type="scientific">Neonectria ditissima</name>
    <dbReference type="NCBI Taxonomy" id="78410"/>
    <lineage>
        <taxon>Eukaryota</taxon>
        <taxon>Fungi</taxon>
        <taxon>Dikarya</taxon>
        <taxon>Ascomycota</taxon>
        <taxon>Pezizomycotina</taxon>
        <taxon>Sordariomycetes</taxon>
        <taxon>Hypocreomycetidae</taxon>
        <taxon>Hypocreales</taxon>
        <taxon>Nectriaceae</taxon>
        <taxon>Neonectria</taxon>
    </lineage>
</organism>
<evidence type="ECO:0000256" key="1">
    <source>
        <dbReference type="SAM" id="MobiDB-lite"/>
    </source>
</evidence>
<comment type="caution">
    <text evidence="2">The sequence shown here is derived from an EMBL/GenBank/DDBJ whole genome shotgun (WGS) entry which is preliminary data.</text>
</comment>
<reference evidence="2 3" key="1">
    <citation type="submission" date="2015-09" db="EMBL/GenBank/DDBJ databases">
        <title>Draft genome of a European isolate of the apple canker pathogen Neonectria ditissima.</title>
        <authorList>
            <person name="Gomez-Cortecero A."/>
            <person name="Harrison R.J."/>
            <person name="Armitage A.D."/>
        </authorList>
    </citation>
    <scope>NUCLEOTIDE SEQUENCE [LARGE SCALE GENOMIC DNA]</scope>
    <source>
        <strain evidence="2 3">R09/05</strain>
    </source>
</reference>
<feature type="compositionally biased region" description="Polar residues" evidence="1">
    <location>
        <begin position="407"/>
        <end position="417"/>
    </location>
</feature>
<dbReference type="AlphaFoldDB" id="A0A0P7BX33"/>
<dbReference type="Proteomes" id="UP000050424">
    <property type="component" value="Unassembled WGS sequence"/>
</dbReference>
<proteinExistence type="predicted"/>
<name>A0A0P7BX33_9HYPO</name>
<feature type="region of interest" description="Disordered" evidence="1">
    <location>
        <begin position="395"/>
        <end position="417"/>
    </location>
</feature>
<accession>A0A0P7BX33</accession>
<protein>
    <recommendedName>
        <fullName evidence="4">F-box domain-containing protein</fullName>
    </recommendedName>
</protein>
<gene>
    <name evidence="2" type="ORF">AK830_g2122</name>
</gene>
<evidence type="ECO:0000313" key="3">
    <source>
        <dbReference type="Proteomes" id="UP000050424"/>
    </source>
</evidence>
<dbReference type="EMBL" id="LKCW01000019">
    <property type="protein sequence ID" value="KPM44426.1"/>
    <property type="molecule type" value="Genomic_DNA"/>
</dbReference>
<dbReference type="OrthoDB" id="3766406at2759"/>
<sequence length="439" mass="50334">MDAPTQLHPTSIHMAQELTKSSVAAPARNRILALPLELIFMISNQLPSHSHVALALAAKALFVTFYPTGKVPALGENLVQLLVLLERDDPTQIVCFDCHRLCAFNSRQAHMNCVEFARVKWQPVITDQRWRMTRRRCPKRCRVYSIGICKDNCNESKVHPLAWMPEIRWPVVTFAEAHLVMNRHRNGEPYGLPLDSLEYSFVFERFIDVYGCIYDTHFPLDRHPQGRQYLTRERRRTALKSPTLNTQISTLPWSFKHISKAKVIDNELYLARFHSVNSPPISRLGFCHVLDTLELPICRHGSSYCSIPAICPYRAHYWCISQLRSFRTGEKGHIKESRSCPTCFTDFSIVLQGNKLTGWNLELATYHRLGSCWTPDDPIWQDTIGEARYPVIGKPRLEGDHGDSNPGEVTSRWQQSSGEVLDQDAKWVTEIGALDQLLW</sequence>
<evidence type="ECO:0008006" key="4">
    <source>
        <dbReference type="Google" id="ProtNLM"/>
    </source>
</evidence>